<dbReference type="WBParaSite" id="TCLT_0000598101-mRNA-1">
    <property type="protein sequence ID" value="TCLT_0000598101-mRNA-1"/>
    <property type="gene ID" value="TCLT_0000598101"/>
</dbReference>
<evidence type="ECO:0000313" key="1">
    <source>
        <dbReference type="WBParaSite" id="TCLT_0000598101-mRNA-1"/>
    </source>
</evidence>
<dbReference type="OMA" id="LELWKMI"/>
<reference evidence="1" key="1">
    <citation type="submission" date="2017-02" db="UniProtKB">
        <authorList>
            <consortium name="WormBaseParasite"/>
        </authorList>
    </citation>
    <scope>IDENTIFICATION</scope>
</reference>
<name>A0A0N5CZQ0_THECL</name>
<proteinExistence type="predicted"/>
<sequence>LCKSSAKFFSDTRDYDPRIVRIQFNKTLYPYKFRRRTKQLSLWEVTTMASYYKKLIGNTRPRNIQRTADFAKKLDTASDRIDAAVKIVIFCVHNLMDCLKKQHKSMIYMAHNFRSKIKAVELMRDNFSDYHNLAKQSIAAKVDIMALARLVRVQKGTLIISANESWSVKDLKNLPAVANELDKIVKNFNNLRTVRKLIEPTNLPEEKEITKLIEQAQQIRQILEARKNSTRSSISIIG</sequence>
<protein>
    <submittedName>
        <fullName evidence="1">Ras-GEF domain-containing protein</fullName>
    </submittedName>
</protein>
<accession>A0A0N5CZQ0</accession>
<organism evidence="1">
    <name type="scientific">Thelazia callipaeda</name>
    <name type="common">Oriental eyeworm</name>
    <name type="synonym">Parasitic nematode</name>
    <dbReference type="NCBI Taxonomy" id="103827"/>
    <lineage>
        <taxon>Eukaryota</taxon>
        <taxon>Metazoa</taxon>
        <taxon>Ecdysozoa</taxon>
        <taxon>Nematoda</taxon>
        <taxon>Chromadorea</taxon>
        <taxon>Rhabditida</taxon>
        <taxon>Spirurina</taxon>
        <taxon>Spiruromorpha</taxon>
        <taxon>Thelazioidea</taxon>
        <taxon>Thelaziidae</taxon>
        <taxon>Thelazia</taxon>
    </lineage>
</organism>
<dbReference type="AlphaFoldDB" id="A0A0N5CZQ0"/>